<dbReference type="AlphaFoldDB" id="A0A8W8KCY6"/>
<dbReference type="InterPro" id="IPR003734">
    <property type="entry name" value="DUF155"/>
</dbReference>
<comment type="similarity">
    <text evidence="1">Belongs to the RMD1/sif2 family.</text>
</comment>
<evidence type="ECO:0000259" key="2">
    <source>
        <dbReference type="Pfam" id="PF02582"/>
    </source>
</evidence>
<feature type="domain" description="DUF155" evidence="2">
    <location>
        <begin position="215"/>
        <end position="395"/>
    </location>
</feature>
<dbReference type="InterPro" id="IPR051624">
    <property type="entry name" value="RMD1/Sad1-interacting"/>
</dbReference>
<proteinExistence type="inferred from homology"/>
<dbReference type="Pfam" id="PF02582">
    <property type="entry name" value="DUF155"/>
    <property type="match status" value="1"/>
</dbReference>
<evidence type="ECO:0000256" key="1">
    <source>
        <dbReference type="ARBA" id="ARBA00008306"/>
    </source>
</evidence>
<accession>A0A8W8KCY6</accession>
<evidence type="ECO:0000313" key="4">
    <source>
        <dbReference type="Proteomes" id="UP000005408"/>
    </source>
</evidence>
<reference evidence="3" key="1">
    <citation type="submission" date="2022-08" db="UniProtKB">
        <authorList>
            <consortium name="EnsemblMetazoa"/>
        </authorList>
    </citation>
    <scope>IDENTIFICATION</scope>
    <source>
        <strain evidence="3">05x7-T-G4-1.051#20</strain>
    </source>
</reference>
<sequence length="458" mass="54154">MPSPQLKEAIRVKRIYSYGFLKFYLDDSPDSMKRILTLIIIFIPTAKRWNLAENHCKFTMLLLKLCSRFSSYMLNTTRKQRNTSVLLTQCFYKYGSFTTVNSFSNQVTAAGKRNVYIFSQRTFHDSSKVLKLLGTTRPLNPPGKVRRNRRRSGSQSGVKLQVTAYQTSKEDFDFDLLERNLESQNLYKVSDIPPDMEDVLHCTPIYPVEEHQKEIFFTKQGSVVFWDVPERERHEVLQFLKNLDPENAFDDKFIEDESESMMVTLSDKETCILDSNTINMNKEVYCQQQGQLEKYACSNALMQSLHLSAMEKLLEDFIDDTEHLSMDLKAGRRIRIRHREVQQHLGKLFEFRKNLNLCSDLLDTPDFYWDRDDLEKLYLEICRLMQTKYRTKVMNEKLNYCIELMELLNNKFTDARHTKLEWMIIVLIMIEVVFEVVHLYRNDYDWFVGIMNSKTADK</sequence>
<dbReference type="GO" id="GO:0005739">
    <property type="term" value="C:mitochondrion"/>
    <property type="evidence" value="ECO:0007669"/>
    <property type="project" value="UniProtKB-ARBA"/>
</dbReference>
<keyword evidence="4" id="KW-1185">Reference proteome</keyword>
<dbReference type="PANTHER" id="PTHR16255:SF1">
    <property type="entry name" value="REQUIRED FOR MEIOTIC NUCLEAR DIVISION PROTEIN 1 HOMOLOG"/>
    <property type="match status" value="1"/>
</dbReference>
<protein>
    <recommendedName>
        <fullName evidence="2">DUF155 domain-containing protein</fullName>
    </recommendedName>
</protein>
<evidence type="ECO:0000313" key="3">
    <source>
        <dbReference type="EnsemblMetazoa" id="G23376.1:cds"/>
    </source>
</evidence>
<dbReference type="GO" id="GO:0070131">
    <property type="term" value="P:positive regulation of mitochondrial translation"/>
    <property type="evidence" value="ECO:0007669"/>
    <property type="project" value="TreeGrafter"/>
</dbReference>
<dbReference type="PANTHER" id="PTHR16255">
    <property type="entry name" value="REQUIRED FOR MEIOTIC NUCLEAR DIVISION PROTEIN 1 HOMOLOG"/>
    <property type="match status" value="1"/>
</dbReference>
<dbReference type="EnsemblMetazoa" id="G23376.1">
    <property type="protein sequence ID" value="G23376.1:cds"/>
    <property type="gene ID" value="G23376"/>
</dbReference>
<name>A0A8W8KCY6_MAGGI</name>
<dbReference type="Proteomes" id="UP000005408">
    <property type="component" value="Unassembled WGS sequence"/>
</dbReference>
<organism evidence="3 4">
    <name type="scientific">Magallana gigas</name>
    <name type="common">Pacific oyster</name>
    <name type="synonym">Crassostrea gigas</name>
    <dbReference type="NCBI Taxonomy" id="29159"/>
    <lineage>
        <taxon>Eukaryota</taxon>
        <taxon>Metazoa</taxon>
        <taxon>Spiralia</taxon>
        <taxon>Lophotrochozoa</taxon>
        <taxon>Mollusca</taxon>
        <taxon>Bivalvia</taxon>
        <taxon>Autobranchia</taxon>
        <taxon>Pteriomorphia</taxon>
        <taxon>Ostreida</taxon>
        <taxon>Ostreoidea</taxon>
        <taxon>Ostreidae</taxon>
        <taxon>Magallana</taxon>
    </lineage>
</organism>